<protein>
    <submittedName>
        <fullName evidence="2">Uncharacterized protein</fullName>
    </submittedName>
</protein>
<keyword evidence="3" id="KW-1185">Reference proteome</keyword>
<name>A0A4Y7PGS1_9AGAM</name>
<gene>
    <name evidence="2" type="ORF">BD410DRAFT_734231</name>
</gene>
<accession>A0A4Y7PGS1</accession>
<dbReference type="VEuPathDB" id="FungiDB:BD410DRAFT_734231"/>
<evidence type="ECO:0000256" key="1">
    <source>
        <dbReference type="SAM" id="MobiDB-lite"/>
    </source>
</evidence>
<dbReference type="EMBL" id="ML170349">
    <property type="protein sequence ID" value="TDL14356.1"/>
    <property type="molecule type" value="Genomic_DNA"/>
</dbReference>
<reference evidence="2 3" key="1">
    <citation type="submission" date="2018-06" db="EMBL/GenBank/DDBJ databases">
        <title>A transcriptomic atlas of mushroom development highlights an independent origin of complex multicellularity.</title>
        <authorList>
            <consortium name="DOE Joint Genome Institute"/>
            <person name="Krizsan K."/>
            <person name="Almasi E."/>
            <person name="Merenyi Z."/>
            <person name="Sahu N."/>
            <person name="Viragh M."/>
            <person name="Koszo T."/>
            <person name="Mondo S."/>
            <person name="Kiss B."/>
            <person name="Balint B."/>
            <person name="Kues U."/>
            <person name="Barry K."/>
            <person name="Hegedus J.C."/>
            <person name="Henrissat B."/>
            <person name="Johnson J."/>
            <person name="Lipzen A."/>
            <person name="Ohm R."/>
            <person name="Nagy I."/>
            <person name="Pangilinan J."/>
            <person name="Yan J."/>
            <person name="Xiong Y."/>
            <person name="Grigoriev I.V."/>
            <person name="Hibbett D.S."/>
            <person name="Nagy L.G."/>
        </authorList>
    </citation>
    <scope>NUCLEOTIDE SEQUENCE [LARGE SCALE GENOMIC DNA]</scope>
    <source>
        <strain evidence="2 3">SZMC22713</strain>
    </source>
</reference>
<sequence>MVHEKILKARYKSAQHFEETYRSSLIDFDFAAGALVLVRNSRTAMELNRKSKPRYLGPMVVVRRTQGGSYILAELTGAISKTRYAAFRLLPYHPRTHASIPVTSITGLSEEELDMMTHGAEDAEGTDDPSEGDAELSDA</sequence>
<feature type="region of interest" description="Disordered" evidence="1">
    <location>
        <begin position="117"/>
        <end position="139"/>
    </location>
</feature>
<evidence type="ECO:0000313" key="2">
    <source>
        <dbReference type="EMBL" id="TDL14356.1"/>
    </source>
</evidence>
<dbReference type="STRING" id="50990.A0A4Y7PGS1"/>
<dbReference type="AlphaFoldDB" id="A0A4Y7PGS1"/>
<proteinExistence type="predicted"/>
<feature type="compositionally biased region" description="Acidic residues" evidence="1">
    <location>
        <begin position="122"/>
        <end position="139"/>
    </location>
</feature>
<organism evidence="2 3">
    <name type="scientific">Rickenella mellea</name>
    <dbReference type="NCBI Taxonomy" id="50990"/>
    <lineage>
        <taxon>Eukaryota</taxon>
        <taxon>Fungi</taxon>
        <taxon>Dikarya</taxon>
        <taxon>Basidiomycota</taxon>
        <taxon>Agaricomycotina</taxon>
        <taxon>Agaricomycetes</taxon>
        <taxon>Hymenochaetales</taxon>
        <taxon>Rickenellaceae</taxon>
        <taxon>Rickenella</taxon>
    </lineage>
</organism>
<dbReference type="Proteomes" id="UP000294933">
    <property type="component" value="Unassembled WGS sequence"/>
</dbReference>
<evidence type="ECO:0000313" key="3">
    <source>
        <dbReference type="Proteomes" id="UP000294933"/>
    </source>
</evidence>
<dbReference type="OrthoDB" id="8023605at2759"/>